<feature type="domain" description="NTF2-like" evidence="2">
    <location>
        <begin position="296"/>
        <end position="404"/>
    </location>
</feature>
<reference evidence="3 4" key="1">
    <citation type="journal article" date="1998" name="Science">
        <title>Genome sequence of the nematode C. elegans: a platform for investigating biology.</title>
        <authorList>
            <consortium name="The C. elegans sequencing consortium"/>
            <person name="Sulson J.E."/>
            <person name="Waterston R."/>
        </authorList>
    </citation>
    <scope>NUCLEOTIDE SEQUENCE [LARGE SCALE GENOMIC DNA]</scope>
    <source>
        <strain evidence="3 4">Bristol N2</strain>
    </source>
</reference>
<dbReference type="PaxDb" id="6239-F26D2.16"/>
<keyword evidence="6" id="KW-1267">Proteomics identification</keyword>
<sequence>MRPIQCAVFLCLALAVACQERSLLRHPDYIQDQIYRFLDRLLGAIQSRDASAIELLMEHDERQLYFYERCVYNRWTLKGLSKEEIIDVLVKIPAGTTVGFEVKSIKHEYSTRWWIYCLVDLSVTGFQRDPDVTFEIRFNTFGTSVQLVHAKELNCSQRRALSSFSQPDRKEDVKKFLNQLLKAIQLRHAGKILRAVLHTNRYRSCERIFSREEVIDAIVKTPADRIVNFVVTSTTDKGVDQWVNITVTGLTSKPVDITLEFVVFKAGDDPMLIHATQINCPKRGLMSFRHSAWDKEATDDFVNRMLKAIRSRARAPVDRLLSYKFSYKGCGRMVSKEEVIEHIINLPLRKNVELDVKSISDSPSFYLIRMRITGLLSKPFEISFKVEKEGIDLLISDVEQLGCSYEGYTTPQALFLE</sequence>
<dbReference type="PANTHER" id="PTHR33940">
    <property type="entry name" value="PROTEIN CBG13625"/>
    <property type="match status" value="1"/>
</dbReference>
<dbReference type="InParanoid" id="Q7YX30"/>
<dbReference type="HOGENOM" id="CLU_659269_0_0_1"/>
<dbReference type="PROSITE" id="PS51257">
    <property type="entry name" value="PROKAR_LIPOPROTEIN"/>
    <property type="match status" value="1"/>
</dbReference>
<dbReference type="AlphaFoldDB" id="Q7YX30"/>
<evidence type="ECO:0007829" key="6">
    <source>
        <dbReference type="PeptideAtlas" id="Q7YX30"/>
    </source>
</evidence>
<evidence type="ECO:0000313" key="5">
    <source>
        <dbReference type="WormBase" id="F26D2.16"/>
    </source>
</evidence>
<evidence type="ECO:0000259" key="2">
    <source>
        <dbReference type="Pfam" id="PF26530"/>
    </source>
</evidence>
<dbReference type="Bgee" id="WBGene00009154">
    <property type="expression patterns" value="Expressed in embryo and 2 other cell types or tissues"/>
</dbReference>
<feature type="chain" id="PRO_5004295082" description="NTF2-like domain-containing protein" evidence="1">
    <location>
        <begin position="19"/>
        <end position="417"/>
    </location>
</feature>
<dbReference type="InterPro" id="IPR058721">
    <property type="entry name" value="NTF2_3"/>
</dbReference>
<dbReference type="eggNOG" id="KOG4297">
    <property type="taxonomic scope" value="Eukaryota"/>
</dbReference>
<evidence type="ECO:0000313" key="3">
    <source>
        <dbReference type="EMBL" id="CAE17799.1"/>
    </source>
</evidence>
<dbReference type="PhylomeDB" id="Q7YX30"/>
<dbReference type="AGR" id="WB:WBGene00009154"/>
<feature type="domain" description="NTF2-like" evidence="2">
    <location>
        <begin position="33"/>
        <end position="156"/>
    </location>
</feature>
<dbReference type="PeptideAtlas" id="Q7YX30"/>
<dbReference type="Pfam" id="PF26530">
    <property type="entry name" value="NTF2_3"/>
    <property type="match status" value="3"/>
</dbReference>
<feature type="signal peptide" evidence="1">
    <location>
        <begin position="1"/>
        <end position="18"/>
    </location>
</feature>
<keyword evidence="4" id="KW-1185">Reference proteome</keyword>
<dbReference type="EMBL" id="BX284605">
    <property type="protein sequence ID" value="CAE17799.1"/>
    <property type="molecule type" value="Genomic_DNA"/>
</dbReference>
<dbReference type="WormBase" id="F26D2.16">
    <property type="protein sequence ID" value="CE34828"/>
    <property type="gene ID" value="WBGene00009154"/>
</dbReference>
<dbReference type="SMR" id="Q7YX30"/>
<name>Q7YX30_CAEEL</name>
<protein>
    <recommendedName>
        <fullName evidence="2">NTF2-like domain-containing protein</fullName>
    </recommendedName>
</protein>
<keyword evidence="1" id="KW-0732">Signal</keyword>
<evidence type="ECO:0000313" key="4">
    <source>
        <dbReference type="Proteomes" id="UP000001940"/>
    </source>
</evidence>
<dbReference type="FunCoup" id="Q7YX30">
    <property type="interactions" value="1522"/>
</dbReference>
<feature type="domain" description="NTF2-like" evidence="2">
    <location>
        <begin position="170"/>
        <end position="282"/>
    </location>
</feature>
<dbReference type="UCSC" id="F26D2.16">
    <property type="organism name" value="c. elegans"/>
</dbReference>
<dbReference type="OMA" id="RSCERIF"/>
<dbReference type="PANTHER" id="PTHR33940:SF1">
    <property type="entry name" value="APOLIPOPHORIN-RELATED"/>
    <property type="match status" value="1"/>
</dbReference>
<dbReference type="Proteomes" id="UP000001940">
    <property type="component" value="Chromosome V"/>
</dbReference>
<organism evidence="3 4">
    <name type="scientific">Caenorhabditis elegans</name>
    <dbReference type="NCBI Taxonomy" id="6239"/>
    <lineage>
        <taxon>Eukaryota</taxon>
        <taxon>Metazoa</taxon>
        <taxon>Ecdysozoa</taxon>
        <taxon>Nematoda</taxon>
        <taxon>Chromadorea</taxon>
        <taxon>Rhabditida</taxon>
        <taxon>Rhabditina</taxon>
        <taxon>Rhabditomorpha</taxon>
        <taxon>Rhabditoidea</taxon>
        <taxon>Rhabditidae</taxon>
        <taxon>Peloderinae</taxon>
        <taxon>Caenorhabditis</taxon>
    </lineage>
</organism>
<evidence type="ECO:0000256" key="1">
    <source>
        <dbReference type="SAM" id="SignalP"/>
    </source>
</evidence>
<proteinExistence type="evidence at protein level"/>
<accession>Q7YX30</accession>
<gene>
    <name evidence="3" type="ORF">CELE_F26D2.16</name>
    <name evidence="3 5" type="ORF">F26D2.16</name>
</gene>